<keyword evidence="2 6" id="KW-0812">Transmembrane</keyword>
<keyword evidence="8" id="KW-1185">Reference proteome</keyword>
<accession>A0A9P8PYM4</accession>
<sequence length="232" mass="27548">MSKFQLNDSIKEILNSKNFNIPHSKIIIERNWITFNDLIYIHQNYLISNFDNNKNIQLKDFIKGLKFYSSPKFKPSYSKEFQQSLDLIKLKLEEESYQKLINNYKSSTSKKFNDWNNNDEILTPHQINKQINEQLTTILNIFISVGSVVYAIWYWTKNYNNLPFRILLCLFFGILILIAEVVVYNSYLNKISKARKLERNKKEIKKVVDTIVFNNSTNELINVDKISNKKEK</sequence>
<comment type="caution">
    <text evidence="7">The sequence shown here is derived from an EMBL/GenBank/DDBJ whole genome shotgun (WGS) entry which is preliminary data.</text>
</comment>
<protein>
    <recommendedName>
        <fullName evidence="9">Vacuolar ATPase assembly integral membrane protein VPH2</fullName>
    </recommendedName>
</protein>
<dbReference type="GO" id="GO:0005789">
    <property type="term" value="C:endoplasmic reticulum membrane"/>
    <property type="evidence" value="ECO:0007669"/>
    <property type="project" value="UniProtKB-SubCell"/>
</dbReference>
<reference evidence="7" key="1">
    <citation type="journal article" date="2021" name="Open Biol.">
        <title>Shared evolutionary footprints suggest mitochondrial oxidative damage underlies multiple complex I losses in fungi.</title>
        <authorList>
            <person name="Schikora-Tamarit M.A."/>
            <person name="Marcet-Houben M."/>
            <person name="Nosek J."/>
            <person name="Gabaldon T."/>
        </authorList>
    </citation>
    <scope>NUCLEOTIDE SEQUENCE</scope>
    <source>
        <strain evidence="7">CBS6341</strain>
    </source>
</reference>
<keyword evidence="3" id="KW-0256">Endoplasmic reticulum</keyword>
<keyword evidence="4 6" id="KW-1133">Transmembrane helix</keyword>
<evidence type="ECO:0008006" key="9">
    <source>
        <dbReference type="Google" id="ProtNLM"/>
    </source>
</evidence>
<dbReference type="AlphaFoldDB" id="A0A9P8PYM4"/>
<evidence type="ECO:0000256" key="6">
    <source>
        <dbReference type="SAM" id="Phobius"/>
    </source>
</evidence>
<evidence type="ECO:0000313" key="7">
    <source>
        <dbReference type="EMBL" id="KAH3680572.1"/>
    </source>
</evidence>
<evidence type="ECO:0000256" key="1">
    <source>
        <dbReference type="ARBA" id="ARBA00004477"/>
    </source>
</evidence>
<name>A0A9P8PYM4_9ASCO</name>
<dbReference type="Proteomes" id="UP000769528">
    <property type="component" value="Unassembled WGS sequence"/>
</dbReference>
<evidence type="ECO:0000256" key="4">
    <source>
        <dbReference type="ARBA" id="ARBA00022989"/>
    </source>
</evidence>
<gene>
    <name evidence="7" type="ORF">WICMUC_000246</name>
</gene>
<dbReference type="EMBL" id="JAEUBF010000094">
    <property type="protein sequence ID" value="KAH3680572.1"/>
    <property type="molecule type" value="Genomic_DNA"/>
</dbReference>
<dbReference type="PANTHER" id="PTHR31394">
    <property type="entry name" value="TRANSMEMBRANE PROTEIN 199"/>
    <property type="match status" value="1"/>
</dbReference>
<dbReference type="Pfam" id="PF11712">
    <property type="entry name" value="Vma12"/>
    <property type="match status" value="1"/>
</dbReference>
<evidence type="ECO:0000256" key="5">
    <source>
        <dbReference type="ARBA" id="ARBA00023136"/>
    </source>
</evidence>
<dbReference type="InterPro" id="IPR021013">
    <property type="entry name" value="ATPase_Vma12"/>
</dbReference>
<reference evidence="7" key="2">
    <citation type="submission" date="2021-01" db="EMBL/GenBank/DDBJ databases">
        <authorList>
            <person name="Schikora-Tamarit M.A."/>
        </authorList>
    </citation>
    <scope>NUCLEOTIDE SEQUENCE</scope>
    <source>
        <strain evidence="7">CBS6341</strain>
    </source>
</reference>
<proteinExistence type="predicted"/>
<organism evidence="7 8">
    <name type="scientific">Wickerhamomyces mucosus</name>
    <dbReference type="NCBI Taxonomy" id="1378264"/>
    <lineage>
        <taxon>Eukaryota</taxon>
        <taxon>Fungi</taxon>
        <taxon>Dikarya</taxon>
        <taxon>Ascomycota</taxon>
        <taxon>Saccharomycotina</taxon>
        <taxon>Saccharomycetes</taxon>
        <taxon>Phaffomycetales</taxon>
        <taxon>Wickerhamomycetaceae</taxon>
        <taxon>Wickerhamomyces</taxon>
    </lineage>
</organism>
<dbReference type="GO" id="GO:0070072">
    <property type="term" value="P:vacuolar proton-transporting V-type ATPase complex assembly"/>
    <property type="evidence" value="ECO:0007669"/>
    <property type="project" value="InterPro"/>
</dbReference>
<evidence type="ECO:0000256" key="3">
    <source>
        <dbReference type="ARBA" id="ARBA00022824"/>
    </source>
</evidence>
<dbReference type="PANTHER" id="PTHR31394:SF1">
    <property type="entry name" value="TRANSMEMBRANE PROTEIN 199"/>
    <property type="match status" value="1"/>
</dbReference>
<comment type="subcellular location">
    <subcellularLocation>
        <location evidence="1">Endoplasmic reticulum membrane</location>
        <topology evidence="1">Multi-pass membrane protein</topology>
    </subcellularLocation>
</comment>
<dbReference type="OrthoDB" id="3979937at2759"/>
<keyword evidence="5 6" id="KW-0472">Membrane</keyword>
<evidence type="ECO:0000313" key="8">
    <source>
        <dbReference type="Proteomes" id="UP000769528"/>
    </source>
</evidence>
<feature type="transmembrane region" description="Helical" evidence="6">
    <location>
        <begin position="135"/>
        <end position="156"/>
    </location>
</feature>
<evidence type="ECO:0000256" key="2">
    <source>
        <dbReference type="ARBA" id="ARBA00022692"/>
    </source>
</evidence>
<feature type="transmembrane region" description="Helical" evidence="6">
    <location>
        <begin position="162"/>
        <end position="187"/>
    </location>
</feature>